<dbReference type="Proteomes" id="UP001164761">
    <property type="component" value="Chromosome"/>
</dbReference>
<dbReference type="EMBL" id="CP104067">
    <property type="protein sequence ID" value="WAH41060.1"/>
    <property type="molecule type" value="Genomic_DNA"/>
</dbReference>
<keyword evidence="2" id="KW-1185">Reference proteome</keyword>
<dbReference type="RefSeq" id="WP_268004961.1">
    <property type="nucleotide sequence ID" value="NZ_BSUT01000001.1"/>
</dbReference>
<dbReference type="Gene3D" id="2.40.70.10">
    <property type="entry name" value="Acid Proteases"/>
    <property type="match status" value="1"/>
</dbReference>
<protein>
    <submittedName>
        <fullName evidence="1">Retropepsin-like domain-containing protein</fullName>
    </submittedName>
</protein>
<dbReference type="InterPro" id="IPR021109">
    <property type="entry name" value="Peptidase_aspartic_dom_sf"/>
</dbReference>
<evidence type="ECO:0000313" key="1">
    <source>
        <dbReference type="EMBL" id="WAH41060.1"/>
    </source>
</evidence>
<sequence length="129" mass="14134">MKIDYRDGLLFVSLTLEYGGHTPTVHNIILDTGAAQSLIAREAAEPLDIQTGDDDIIVPMLGIGGRDYALRKQIDGLKFGQYHIQNPFVDFGNLEAHPGIDGLLGSDILVPGRFVIGLDTLEIYQKNNQ</sequence>
<dbReference type="Pfam" id="PF13650">
    <property type="entry name" value="Asp_protease_2"/>
    <property type="match status" value="1"/>
</dbReference>
<name>A0ABY6ZG24_9BACL</name>
<proteinExistence type="predicted"/>
<accession>A0ABY6ZG24</accession>
<evidence type="ECO:0000313" key="2">
    <source>
        <dbReference type="Proteomes" id="UP001164761"/>
    </source>
</evidence>
<reference evidence="1" key="1">
    <citation type="submission" date="2022-08" db="EMBL/GenBank/DDBJ databases">
        <title>Alicyclobacillus fastidiosus DSM 17978, complete genome.</title>
        <authorList>
            <person name="Wang Q."/>
            <person name="Cai R."/>
            <person name="Wang Z."/>
        </authorList>
    </citation>
    <scope>NUCLEOTIDE SEQUENCE</scope>
    <source>
        <strain evidence="1">DSM 17978</strain>
    </source>
</reference>
<organism evidence="1 2">
    <name type="scientific">Alicyclobacillus fastidiosus</name>
    <dbReference type="NCBI Taxonomy" id="392011"/>
    <lineage>
        <taxon>Bacteria</taxon>
        <taxon>Bacillati</taxon>
        <taxon>Bacillota</taxon>
        <taxon>Bacilli</taxon>
        <taxon>Bacillales</taxon>
        <taxon>Alicyclobacillaceae</taxon>
        <taxon>Alicyclobacillus</taxon>
    </lineage>
</organism>
<dbReference type="SUPFAM" id="SSF50630">
    <property type="entry name" value="Acid proteases"/>
    <property type="match status" value="1"/>
</dbReference>
<gene>
    <name evidence="1" type="ORF">NZD89_22690</name>
</gene>